<proteinExistence type="predicted"/>
<gene>
    <name evidence="1" type="ORF">Aco04nite_73650</name>
</gene>
<reference evidence="1" key="1">
    <citation type="submission" date="2021-03" db="EMBL/GenBank/DDBJ databases">
        <title>Whole genome shotgun sequence of Actinoplanes consettensis NBRC 14913.</title>
        <authorList>
            <person name="Komaki H."/>
            <person name="Tamura T."/>
        </authorList>
    </citation>
    <scope>NUCLEOTIDE SEQUENCE</scope>
    <source>
        <strain evidence="1">NBRC 14913</strain>
    </source>
</reference>
<name>A0A919SY56_9ACTN</name>
<sequence length="63" mass="6267">MQIGSSSASLISKYLTPDAATADAGPAAATATATVSDHVAAVDEQAPIRSVSTTQGTLVDTYL</sequence>
<accession>A0A919SY56</accession>
<keyword evidence="2" id="KW-1185">Reference proteome</keyword>
<evidence type="ECO:0000313" key="2">
    <source>
        <dbReference type="Proteomes" id="UP000680865"/>
    </source>
</evidence>
<organism evidence="1 2">
    <name type="scientific">Winogradskya consettensis</name>
    <dbReference type="NCBI Taxonomy" id="113560"/>
    <lineage>
        <taxon>Bacteria</taxon>
        <taxon>Bacillati</taxon>
        <taxon>Actinomycetota</taxon>
        <taxon>Actinomycetes</taxon>
        <taxon>Micromonosporales</taxon>
        <taxon>Micromonosporaceae</taxon>
        <taxon>Winogradskya</taxon>
    </lineage>
</organism>
<evidence type="ECO:0000313" key="1">
    <source>
        <dbReference type="EMBL" id="GIM80925.1"/>
    </source>
</evidence>
<dbReference type="Proteomes" id="UP000680865">
    <property type="component" value="Unassembled WGS sequence"/>
</dbReference>
<dbReference type="AlphaFoldDB" id="A0A919SY56"/>
<protein>
    <submittedName>
        <fullName evidence="1">Uncharacterized protein</fullName>
    </submittedName>
</protein>
<dbReference type="RefSeq" id="WP_213001801.1">
    <property type="nucleotide sequence ID" value="NZ_BAAATW010000020.1"/>
</dbReference>
<comment type="caution">
    <text evidence="1">The sequence shown here is derived from an EMBL/GenBank/DDBJ whole genome shotgun (WGS) entry which is preliminary data.</text>
</comment>
<dbReference type="EMBL" id="BOQP01000044">
    <property type="protein sequence ID" value="GIM80925.1"/>
    <property type="molecule type" value="Genomic_DNA"/>
</dbReference>